<evidence type="ECO:0000256" key="4">
    <source>
        <dbReference type="ARBA" id="ARBA00012723"/>
    </source>
</evidence>
<evidence type="ECO:0000256" key="3">
    <source>
        <dbReference type="ARBA" id="ARBA00006347"/>
    </source>
</evidence>
<keyword evidence="6" id="KW-0413">Isomerase</keyword>
<dbReference type="OrthoDB" id="1910803at2759"/>
<evidence type="ECO:0000313" key="11">
    <source>
        <dbReference type="Proteomes" id="UP000054558"/>
    </source>
</evidence>
<reference evidence="10 11" key="1">
    <citation type="journal article" date="2014" name="Nat. Commun.">
        <title>Klebsormidium flaccidum genome reveals primary factors for plant terrestrial adaptation.</title>
        <authorList>
            <person name="Hori K."/>
            <person name="Maruyama F."/>
            <person name="Fujisawa T."/>
            <person name="Togashi T."/>
            <person name="Yamamoto N."/>
            <person name="Seo M."/>
            <person name="Sato S."/>
            <person name="Yamada T."/>
            <person name="Mori H."/>
            <person name="Tajima N."/>
            <person name="Moriyama T."/>
            <person name="Ikeuchi M."/>
            <person name="Watanabe M."/>
            <person name="Wada H."/>
            <person name="Kobayashi K."/>
            <person name="Saito M."/>
            <person name="Masuda T."/>
            <person name="Sasaki-Sekimoto Y."/>
            <person name="Mashiguchi K."/>
            <person name="Awai K."/>
            <person name="Shimojima M."/>
            <person name="Masuda S."/>
            <person name="Iwai M."/>
            <person name="Nobusawa T."/>
            <person name="Narise T."/>
            <person name="Kondo S."/>
            <person name="Saito H."/>
            <person name="Sato R."/>
            <person name="Murakawa M."/>
            <person name="Ihara Y."/>
            <person name="Oshima-Yamada Y."/>
            <person name="Ohtaka K."/>
            <person name="Satoh M."/>
            <person name="Sonobe K."/>
            <person name="Ishii M."/>
            <person name="Ohtani R."/>
            <person name="Kanamori-Sato M."/>
            <person name="Honoki R."/>
            <person name="Miyazaki D."/>
            <person name="Mochizuki H."/>
            <person name="Umetsu J."/>
            <person name="Higashi K."/>
            <person name="Shibata D."/>
            <person name="Kamiya Y."/>
            <person name="Sato N."/>
            <person name="Nakamura Y."/>
            <person name="Tabata S."/>
            <person name="Ida S."/>
            <person name="Kurokawa K."/>
            <person name="Ohta H."/>
        </authorList>
    </citation>
    <scope>NUCLEOTIDE SEQUENCE [LARGE SCALE GENOMIC DNA]</scope>
    <source>
        <strain evidence="10 11">NIES-2285</strain>
    </source>
</reference>
<comment type="similarity">
    <text evidence="3">Belongs to the protein disulfide isomerase family.</text>
</comment>
<evidence type="ECO:0000256" key="7">
    <source>
        <dbReference type="ARBA" id="ARBA00023284"/>
    </source>
</evidence>
<feature type="signal peptide" evidence="9">
    <location>
        <begin position="1"/>
        <end position="28"/>
    </location>
</feature>
<gene>
    <name evidence="10" type="ORF">KFL_000940030</name>
</gene>
<evidence type="ECO:0000313" key="10">
    <source>
        <dbReference type="EMBL" id="GAQ81893.1"/>
    </source>
</evidence>
<dbReference type="OMA" id="HCETTEC"/>
<evidence type="ECO:0000256" key="9">
    <source>
        <dbReference type="SAM" id="SignalP"/>
    </source>
</evidence>
<feature type="region of interest" description="Disordered" evidence="8">
    <location>
        <begin position="278"/>
        <end position="331"/>
    </location>
</feature>
<name>A0A1Y1HUS6_KLENI</name>
<proteinExistence type="inferred from homology"/>
<feature type="compositionally biased region" description="Basic and acidic residues" evidence="8">
    <location>
        <begin position="708"/>
        <end position="721"/>
    </location>
</feature>
<dbReference type="GO" id="GO:0005788">
    <property type="term" value="C:endoplasmic reticulum lumen"/>
    <property type="evidence" value="ECO:0007669"/>
    <property type="project" value="UniProtKB-SubCell"/>
</dbReference>
<feature type="compositionally biased region" description="Basic and acidic residues" evidence="8">
    <location>
        <begin position="628"/>
        <end position="637"/>
    </location>
</feature>
<feature type="compositionally biased region" description="Basic and acidic residues" evidence="8">
    <location>
        <begin position="980"/>
        <end position="995"/>
    </location>
</feature>
<comment type="subcellular location">
    <subcellularLocation>
        <location evidence="2">Endoplasmic reticulum lumen</location>
    </subcellularLocation>
</comment>
<dbReference type="GO" id="GO:0003756">
    <property type="term" value="F:protein disulfide isomerase activity"/>
    <property type="evidence" value="ECO:0007669"/>
    <property type="project" value="UniProtKB-EC"/>
</dbReference>
<dbReference type="AlphaFoldDB" id="A0A1Y1HUS6"/>
<protein>
    <recommendedName>
        <fullName evidence="4">protein disulfide-isomerase</fullName>
        <ecNumber evidence="4">5.3.4.1</ecNumber>
    </recommendedName>
</protein>
<feature type="region of interest" description="Disordered" evidence="8">
    <location>
        <begin position="1010"/>
        <end position="1037"/>
    </location>
</feature>
<feature type="chain" id="PRO_5013344834" description="protein disulfide-isomerase" evidence="9">
    <location>
        <begin position="29"/>
        <end position="1184"/>
    </location>
</feature>
<dbReference type="EC" id="5.3.4.1" evidence="4"/>
<evidence type="ECO:0000256" key="5">
    <source>
        <dbReference type="ARBA" id="ARBA00022824"/>
    </source>
</evidence>
<evidence type="ECO:0000256" key="1">
    <source>
        <dbReference type="ARBA" id="ARBA00001182"/>
    </source>
</evidence>
<keyword evidence="11" id="KW-1185">Reference proteome</keyword>
<dbReference type="Proteomes" id="UP000054558">
    <property type="component" value="Unassembled WGS sequence"/>
</dbReference>
<feature type="compositionally biased region" description="Basic and acidic residues" evidence="8">
    <location>
        <begin position="311"/>
        <end position="320"/>
    </location>
</feature>
<organism evidence="10 11">
    <name type="scientific">Klebsormidium nitens</name>
    <name type="common">Green alga</name>
    <name type="synonym">Ulothrix nitens</name>
    <dbReference type="NCBI Taxonomy" id="105231"/>
    <lineage>
        <taxon>Eukaryota</taxon>
        <taxon>Viridiplantae</taxon>
        <taxon>Streptophyta</taxon>
        <taxon>Klebsormidiophyceae</taxon>
        <taxon>Klebsormidiales</taxon>
        <taxon>Klebsormidiaceae</taxon>
        <taxon>Klebsormidium</taxon>
    </lineage>
</organism>
<feature type="region of interest" description="Disordered" evidence="8">
    <location>
        <begin position="451"/>
        <end position="480"/>
    </location>
</feature>
<keyword evidence="5" id="KW-0256">Endoplasmic reticulum</keyword>
<dbReference type="SUPFAM" id="SSF52833">
    <property type="entry name" value="Thioredoxin-like"/>
    <property type="match status" value="2"/>
</dbReference>
<keyword evidence="7" id="KW-0676">Redox-active center</keyword>
<dbReference type="InterPro" id="IPR036249">
    <property type="entry name" value="Thioredoxin-like_sf"/>
</dbReference>
<dbReference type="PANTHER" id="PTHR18929:SF132">
    <property type="entry name" value="PROTEIN DISULFIDE-ISOMERASE A3"/>
    <property type="match status" value="1"/>
</dbReference>
<evidence type="ECO:0000256" key="6">
    <source>
        <dbReference type="ARBA" id="ARBA00023235"/>
    </source>
</evidence>
<dbReference type="PANTHER" id="PTHR18929">
    <property type="entry name" value="PROTEIN DISULFIDE ISOMERASE"/>
    <property type="match status" value="1"/>
</dbReference>
<evidence type="ECO:0000256" key="2">
    <source>
        <dbReference type="ARBA" id="ARBA00004319"/>
    </source>
</evidence>
<evidence type="ECO:0000256" key="8">
    <source>
        <dbReference type="SAM" id="MobiDB-lite"/>
    </source>
</evidence>
<sequence>MADACRLRQGVVCRVFGLLLLALIRCDAVAPDAAHAVEQNSSRGVSGETAPRFEWVSKEELTALVREEEYALCVAQVPWCGLSRKFTRDIEQMLQADPDRWPGLRLCKINGHKEPQLAASHGLHRQWPAVTVYLRGRAISYPFKLVARPLLEALESVMKMRREDVPIRTIGSFKEWRGVLQETEEVIVLYDRCGGGKAGVRLGGDAVRWQNGSVLGGQTACSGSCLRGIAPFQGGCETAVISSKSRTLNSHAGAVVEHSAQKKSGSARFLVAENGGVSEGTSQCLAPQSRPPVLTETCPVPDVPSSLNHPETGDQPHLGDAEGGQEVDDPGYCSQAEAVQAALIRAEAEDLAWRLLLLPSKLLLLRVTDPQILEAALRKDVVERRESVDVRGFGGWIRDLLRTLIPGGESALSLNADFSGGRGFEEGSWTVLGRSLLSRFARFWIREESSAGSQGTMGSGRGRAFDEPNERNVEDRSLLSEASQSRVEGLGISRISKFPWLVLVQTQGRGPPRGFYGGANLTAFLEGVPFPLLEELKYDEIGGAFQSKLPVVLLFVDMYSRSEGVRNASRRAIRELRAVGERMEGFSVTGTGLAEEGSLLEGLEIEGLEGSGEKTADEGLVAGEEAEFAGREAKGNGEESSEDVPWGGGETGGTVSDRSDKEVESKADEVNGCEVEEKSESGSNSKEDGKSATGNGSGADRGAGNAEKTSEKQVAESESTKADGIARNSGVASSVRSPAESRDETVESLPAEAESAGLQKEVVSGGSSVVALGGGGEPGFANAASGLQGGNTQALFEQLAARLKGMPAGSTFEIEVHEAPQQGLAKQAALGASEKQGRTEGGKTGKFKYVYMDGEEALPRRMGVDIDLGNGVGVPALAIIDADNGAFYFYPPERPLSQGAIEEFLLSSRGGTLQPNLRSERAPWLPPRLRKGARAAFPLPPVSAADFSARVFGQPAKRTASAESVESRGEGDLEGASESESNRDQGRGRRPDRGAVKPWSLFTLFARRQDSAGSAPVTSPPGIKTRSAGPTGGGFLHSDALPGPSSLVLFTTNWCGFCQRAEVVLQEVALLVESGQKLGVSGTAGSAGAGVLTPKRSGASEAGVLGEEGRAKESMRLRVFRMDCDENDCATVTGLQILEYPSLVLFAAGNETAPAIYRGSFVVQDILTFLSRNKTPIGKQKLRR</sequence>
<feature type="compositionally biased region" description="Basic and acidic residues" evidence="8">
    <location>
        <begin position="657"/>
        <end position="690"/>
    </location>
</feature>
<feature type="compositionally biased region" description="Basic and acidic residues" evidence="8">
    <location>
        <begin position="463"/>
        <end position="478"/>
    </location>
</feature>
<keyword evidence="9" id="KW-0732">Signal</keyword>
<feature type="region of interest" description="Disordered" evidence="8">
    <location>
        <begin position="956"/>
        <end position="995"/>
    </location>
</feature>
<dbReference type="Gene3D" id="3.40.30.10">
    <property type="entry name" value="Glutaredoxin"/>
    <property type="match status" value="1"/>
</dbReference>
<dbReference type="EMBL" id="DF237043">
    <property type="protein sequence ID" value="GAQ81893.1"/>
    <property type="molecule type" value="Genomic_DNA"/>
</dbReference>
<accession>A0A1Y1HUS6</accession>
<feature type="region of interest" description="Disordered" evidence="8">
    <location>
        <begin position="628"/>
        <end position="758"/>
    </location>
</feature>
<comment type="catalytic activity">
    <reaction evidence="1">
        <text>Catalyzes the rearrangement of -S-S- bonds in proteins.</text>
        <dbReference type="EC" id="5.3.4.1"/>
    </reaction>
</comment>